<dbReference type="Gene3D" id="3.50.50.60">
    <property type="entry name" value="FAD/NAD(P)-binding domain"/>
    <property type="match status" value="2"/>
</dbReference>
<feature type="region of interest" description="Disordered" evidence="8">
    <location>
        <begin position="230"/>
        <end position="261"/>
    </location>
</feature>
<dbReference type="Proteomes" id="UP001199642">
    <property type="component" value="Chromosome"/>
</dbReference>
<evidence type="ECO:0000256" key="8">
    <source>
        <dbReference type="SAM" id="MobiDB-lite"/>
    </source>
</evidence>
<evidence type="ECO:0000256" key="1">
    <source>
        <dbReference type="ARBA" id="ARBA00001974"/>
    </source>
</evidence>
<evidence type="ECO:0000259" key="9">
    <source>
        <dbReference type="Pfam" id="PF07992"/>
    </source>
</evidence>
<keyword evidence="4" id="KW-0274">FAD</keyword>
<dbReference type="InterPro" id="IPR050775">
    <property type="entry name" value="FAD-binding_Monooxygenases"/>
</dbReference>
<evidence type="ECO:0000256" key="3">
    <source>
        <dbReference type="ARBA" id="ARBA00022630"/>
    </source>
</evidence>
<dbReference type="InterPro" id="IPR023753">
    <property type="entry name" value="FAD/NAD-binding_dom"/>
</dbReference>
<evidence type="ECO:0000313" key="10">
    <source>
        <dbReference type="EMBL" id="UGS28154.1"/>
    </source>
</evidence>
<dbReference type="SUPFAM" id="SSF51905">
    <property type="entry name" value="FAD/NAD(P)-binding domain"/>
    <property type="match status" value="3"/>
</dbReference>
<organism evidence="10 11">
    <name type="scientific">Microbacterium resistens</name>
    <dbReference type="NCBI Taxonomy" id="156977"/>
    <lineage>
        <taxon>Bacteria</taxon>
        <taxon>Bacillati</taxon>
        <taxon>Actinomycetota</taxon>
        <taxon>Actinomycetes</taxon>
        <taxon>Micrococcales</taxon>
        <taxon>Microbacteriaceae</taxon>
        <taxon>Microbacterium</taxon>
    </lineage>
</organism>
<evidence type="ECO:0000256" key="5">
    <source>
        <dbReference type="ARBA" id="ARBA00022857"/>
    </source>
</evidence>
<keyword evidence="5" id="KW-0521">NADP</keyword>
<dbReference type="PRINTS" id="PR00411">
    <property type="entry name" value="PNDRDTASEI"/>
</dbReference>
<accession>A0ABY3RW00</accession>
<keyword evidence="6" id="KW-0560">Oxidoreductase</keyword>
<protein>
    <submittedName>
        <fullName evidence="10">NAD(P)/FAD-dependent oxidoreductase</fullName>
    </submittedName>
</protein>
<evidence type="ECO:0000313" key="11">
    <source>
        <dbReference type="Proteomes" id="UP001199642"/>
    </source>
</evidence>
<evidence type="ECO:0000256" key="6">
    <source>
        <dbReference type="ARBA" id="ARBA00023002"/>
    </source>
</evidence>
<evidence type="ECO:0000256" key="2">
    <source>
        <dbReference type="ARBA" id="ARBA00010139"/>
    </source>
</evidence>
<comment type="cofactor">
    <cofactor evidence="1">
        <name>FAD</name>
        <dbReference type="ChEBI" id="CHEBI:57692"/>
    </cofactor>
</comment>
<sequence>MTATDADVVVVGAGFAGIYAVHALRGRGLRVTGFESGSGVGGTWFWNRYPGARCDVESLDYQYAFDPGINDGWTWSERYATAPEILRYADWVADRLGVRSAFRFGTTVTSARYDEREAVWEVVTSDGTTTRARFVVAASGSISATSVPPFAGVEDFEGVSLHPGRWPHDGVDLSGARVAVIGVGSSGVQLIPELARTAAELTVFQRTPAYTIPARNRPLYADEVIRARKQASQRADRRRASPSGLSDIFTTQTLRDTPEPERSRRLDEAWKLGGNLFFTTFIDAPVDPESNERLADYVRDRIAETVEDPETAEALTPRDYPIGGKRIVTDTDFHATFNLPHVDLVDLRADPIERITPRGVATRSGERPFDVIVYATGYDNLTGALTRVDYRGRDGVALADAWRDGVRTYLGIQTAGFPNLFMITGPQSPSVLVNMFAAIEQHVEWVVDAITRLGTGGAAIEPREASEQEWSETVEAAFGRTLKTRARSWYRGQNIEGKPTRALVYAGGLLDYRRRCDAEAENGYPGFHLTGAEPVSAAERAGTTTTTIAKEYQP</sequence>
<dbReference type="PANTHER" id="PTHR43098">
    <property type="entry name" value="L-ORNITHINE N(5)-MONOOXYGENASE-RELATED"/>
    <property type="match status" value="1"/>
</dbReference>
<gene>
    <name evidence="10" type="ORF">K8F61_08350</name>
</gene>
<keyword evidence="7" id="KW-0503">Monooxygenase</keyword>
<reference evidence="10 11" key="1">
    <citation type="submission" date="2023-01" db="EMBL/GenBank/DDBJ databases">
        <title>Characterization of estradiol degrading bacteria Microbacterium sp. MZT7 and reveal degrading genes through genome analysis.</title>
        <authorList>
            <person name="Hao P."/>
            <person name="Gao Y."/>
        </authorList>
    </citation>
    <scope>NUCLEOTIDE SEQUENCE [LARGE SCALE GENOMIC DNA]</scope>
    <source>
        <strain evidence="10 11">MZT7</strain>
    </source>
</reference>
<keyword evidence="3" id="KW-0285">Flavoprotein</keyword>
<keyword evidence="11" id="KW-1185">Reference proteome</keyword>
<evidence type="ECO:0000256" key="4">
    <source>
        <dbReference type="ARBA" id="ARBA00022827"/>
    </source>
</evidence>
<dbReference type="InterPro" id="IPR036188">
    <property type="entry name" value="FAD/NAD-bd_sf"/>
</dbReference>
<dbReference type="RefSeq" id="WP_231821318.1">
    <property type="nucleotide sequence ID" value="NZ_CP082781.1"/>
</dbReference>
<dbReference type="EMBL" id="CP082781">
    <property type="protein sequence ID" value="UGS28154.1"/>
    <property type="molecule type" value="Genomic_DNA"/>
</dbReference>
<name>A0ABY3RW00_9MICO</name>
<dbReference type="Pfam" id="PF07992">
    <property type="entry name" value="Pyr_redox_2"/>
    <property type="match status" value="1"/>
</dbReference>
<comment type="similarity">
    <text evidence="2">Belongs to the FAD-binding monooxygenase family.</text>
</comment>
<proteinExistence type="inferred from homology"/>
<feature type="domain" description="FAD/NAD(P)-binding" evidence="9">
    <location>
        <begin position="7"/>
        <end position="211"/>
    </location>
</feature>
<evidence type="ECO:0000256" key="7">
    <source>
        <dbReference type="ARBA" id="ARBA00023033"/>
    </source>
</evidence>
<dbReference type="PANTHER" id="PTHR43098:SF3">
    <property type="entry name" value="L-ORNITHINE N(5)-MONOOXYGENASE-RELATED"/>
    <property type="match status" value="1"/>
</dbReference>